<proteinExistence type="predicted"/>
<name>A0A8X6JDP0_TRICU</name>
<sequence length="23" mass="2500">MQKEGVYGNVSFPKKRGVAFSLG</sequence>
<dbReference type="AlphaFoldDB" id="A0A8X6JDP0"/>
<dbReference type="EMBL" id="BMAO01029420">
    <property type="protein sequence ID" value="GFR31500.1"/>
    <property type="molecule type" value="Genomic_DNA"/>
</dbReference>
<keyword evidence="2" id="KW-1185">Reference proteome</keyword>
<accession>A0A8X6JDP0</accession>
<comment type="caution">
    <text evidence="1">The sequence shown here is derived from an EMBL/GenBank/DDBJ whole genome shotgun (WGS) entry which is preliminary data.</text>
</comment>
<organism evidence="1 2">
    <name type="scientific">Trichonephila clavata</name>
    <name type="common">Joro spider</name>
    <name type="synonym">Nephila clavata</name>
    <dbReference type="NCBI Taxonomy" id="2740835"/>
    <lineage>
        <taxon>Eukaryota</taxon>
        <taxon>Metazoa</taxon>
        <taxon>Ecdysozoa</taxon>
        <taxon>Arthropoda</taxon>
        <taxon>Chelicerata</taxon>
        <taxon>Arachnida</taxon>
        <taxon>Araneae</taxon>
        <taxon>Araneomorphae</taxon>
        <taxon>Entelegynae</taxon>
        <taxon>Araneoidea</taxon>
        <taxon>Nephilidae</taxon>
        <taxon>Trichonephila</taxon>
    </lineage>
</organism>
<dbReference type="Proteomes" id="UP000887116">
    <property type="component" value="Unassembled WGS sequence"/>
</dbReference>
<protein>
    <submittedName>
        <fullName evidence="1">Uncharacterized protein</fullName>
    </submittedName>
</protein>
<gene>
    <name evidence="1" type="ORF">TNCT_104391</name>
</gene>
<evidence type="ECO:0000313" key="1">
    <source>
        <dbReference type="EMBL" id="GFR31500.1"/>
    </source>
</evidence>
<evidence type="ECO:0000313" key="2">
    <source>
        <dbReference type="Proteomes" id="UP000887116"/>
    </source>
</evidence>
<reference evidence="1" key="1">
    <citation type="submission" date="2020-07" db="EMBL/GenBank/DDBJ databases">
        <title>Multicomponent nature underlies the extraordinary mechanical properties of spider dragline silk.</title>
        <authorList>
            <person name="Kono N."/>
            <person name="Nakamura H."/>
            <person name="Mori M."/>
            <person name="Yoshida Y."/>
            <person name="Ohtoshi R."/>
            <person name="Malay A.D."/>
            <person name="Moran D.A.P."/>
            <person name="Tomita M."/>
            <person name="Numata K."/>
            <person name="Arakawa K."/>
        </authorList>
    </citation>
    <scope>NUCLEOTIDE SEQUENCE</scope>
</reference>
<feature type="non-terminal residue" evidence="1">
    <location>
        <position position="23"/>
    </location>
</feature>